<feature type="compositionally biased region" description="Low complexity" evidence="11">
    <location>
        <begin position="633"/>
        <end position="648"/>
    </location>
</feature>
<evidence type="ECO:0000256" key="3">
    <source>
        <dbReference type="ARBA" id="ARBA00022553"/>
    </source>
</evidence>
<feature type="region of interest" description="Disordered" evidence="11">
    <location>
        <begin position="2089"/>
        <end position="2167"/>
    </location>
</feature>
<dbReference type="InterPro" id="IPR000014">
    <property type="entry name" value="PAS"/>
</dbReference>
<evidence type="ECO:0000256" key="11">
    <source>
        <dbReference type="SAM" id="MobiDB-lite"/>
    </source>
</evidence>
<feature type="compositionally biased region" description="Basic and acidic residues" evidence="11">
    <location>
        <begin position="83"/>
        <end position="97"/>
    </location>
</feature>
<feature type="region of interest" description="Disordered" evidence="11">
    <location>
        <begin position="2811"/>
        <end position="3024"/>
    </location>
</feature>
<evidence type="ECO:0000256" key="4">
    <source>
        <dbReference type="ARBA" id="ARBA00022679"/>
    </source>
</evidence>
<protein>
    <recommendedName>
        <fullName evidence="1">non-specific serine/threonine protein kinase</fullName>
        <ecNumber evidence="1">2.7.11.1</ecNumber>
    </recommendedName>
</protein>
<feature type="compositionally biased region" description="Low complexity" evidence="11">
    <location>
        <begin position="3300"/>
        <end position="3316"/>
    </location>
</feature>
<keyword evidence="6 15" id="KW-0418">Kinase</keyword>
<feature type="region of interest" description="Disordered" evidence="11">
    <location>
        <begin position="3729"/>
        <end position="3748"/>
    </location>
</feature>
<feature type="compositionally biased region" description="Low complexity" evidence="11">
    <location>
        <begin position="759"/>
        <end position="797"/>
    </location>
</feature>
<feature type="compositionally biased region" description="Low complexity" evidence="11">
    <location>
        <begin position="2896"/>
        <end position="2908"/>
    </location>
</feature>
<dbReference type="EC" id="2.7.11.1" evidence="1"/>
<feature type="compositionally biased region" description="Low complexity" evidence="11">
    <location>
        <begin position="3788"/>
        <end position="3801"/>
    </location>
</feature>
<dbReference type="InterPro" id="IPR008271">
    <property type="entry name" value="Ser/Thr_kinase_AS"/>
</dbReference>
<dbReference type="CDD" id="cd00130">
    <property type="entry name" value="PAS"/>
    <property type="match status" value="1"/>
</dbReference>
<reference evidence="15" key="1">
    <citation type="submission" date="2023-10" db="EMBL/GenBank/DDBJ databases">
        <authorList>
            <person name="Guldener U."/>
        </authorList>
    </citation>
    <scope>NUCLEOTIDE SEQUENCE</scope>
    <source>
        <strain evidence="15">Mp4</strain>
    </source>
</reference>
<comment type="catalytic activity">
    <reaction evidence="9">
        <text>L-seryl-[protein] + ATP = O-phospho-L-seryl-[protein] + ADP + H(+)</text>
        <dbReference type="Rhea" id="RHEA:17989"/>
        <dbReference type="Rhea" id="RHEA-COMP:9863"/>
        <dbReference type="Rhea" id="RHEA-COMP:11604"/>
        <dbReference type="ChEBI" id="CHEBI:15378"/>
        <dbReference type="ChEBI" id="CHEBI:29999"/>
        <dbReference type="ChEBI" id="CHEBI:30616"/>
        <dbReference type="ChEBI" id="CHEBI:83421"/>
        <dbReference type="ChEBI" id="CHEBI:456216"/>
        <dbReference type="EC" id="2.7.11.1"/>
    </reaction>
</comment>
<feature type="compositionally biased region" description="Acidic residues" evidence="11">
    <location>
        <begin position="2937"/>
        <end position="2953"/>
    </location>
</feature>
<keyword evidence="3 10" id="KW-0597">Phosphoprotein</keyword>
<feature type="region of interest" description="Disordered" evidence="11">
    <location>
        <begin position="4073"/>
        <end position="4103"/>
    </location>
</feature>
<feature type="region of interest" description="Disordered" evidence="11">
    <location>
        <begin position="1"/>
        <end position="613"/>
    </location>
</feature>
<feature type="compositionally biased region" description="Low complexity" evidence="11">
    <location>
        <begin position="2847"/>
        <end position="2856"/>
    </location>
</feature>
<feature type="region of interest" description="Disordered" evidence="11">
    <location>
        <begin position="633"/>
        <end position="878"/>
    </location>
</feature>
<evidence type="ECO:0000256" key="8">
    <source>
        <dbReference type="ARBA" id="ARBA00047899"/>
    </source>
</evidence>
<dbReference type="PROSITE" id="PS50011">
    <property type="entry name" value="PROTEIN_KINASE_DOM"/>
    <property type="match status" value="1"/>
</dbReference>
<feature type="compositionally biased region" description="Low complexity" evidence="11">
    <location>
        <begin position="1571"/>
        <end position="1584"/>
    </location>
</feature>
<feature type="region of interest" description="Disordered" evidence="11">
    <location>
        <begin position="1354"/>
        <end position="1448"/>
    </location>
</feature>
<feature type="compositionally biased region" description="Polar residues" evidence="11">
    <location>
        <begin position="663"/>
        <end position="686"/>
    </location>
</feature>
<feature type="region of interest" description="Disordered" evidence="11">
    <location>
        <begin position="3584"/>
        <end position="3613"/>
    </location>
</feature>
<feature type="compositionally biased region" description="Polar residues" evidence="11">
    <location>
        <begin position="927"/>
        <end position="936"/>
    </location>
</feature>
<dbReference type="FunFam" id="3.30.200.20:FF:001008">
    <property type="entry name" value="Serine/threonine-protein kinase cek1"/>
    <property type="match status" value="1"/>
</dbReference>
<feature type="compositionally biased region" description="Low complexity" evidence="11">
    <location>
        <begin position="2135"/>
        <end position="2153"/>
    </location>
</feature>
<feature type="compositionally biased region" description="Pro residues" evidence="11">
    <location>
        <begin position="333"/>
        <end position="344"/>
    </location>
</feature>
<dbReference type="InterPro" id="IPR011006">
    <property type="entry name" value="CheY-like_superfamily"/>
</dbReference>
<evidence type="ECO:0000256" key="1">
    <source>
        <dbReference type="ARBA" id="ARBA00012513"/>
    </source>
</evidence>
<organism evidence="15 16">
    <name type="scientific">Melanopsichium pennsylvanicum</name>
    <dbReference type="NCBI Taxonomy" id="63383"/>
    <lineage>
        <taxon>Eukaryota</taxon>
        <taxon>Fungi</taxon>
        <taxon>Dikarya</taxon>
        <taxon>Basidiomycota</taxon>
        <taxon>Ustilaginomycotina</taxon>
        <taxon>Ustilaginomycetes</taxon>
        <taxon>Ustilaginales</taxon>
        <taxon>Ustilaginaceae</taxon>
        <taxon>Melanopsichium</taxon>
    </lineage>
</organism>
<dbReference type="InterPro" id="IPR011009">
    <property type="entry name" value="Kinase-like_dom_sf"/>
</dbReference>
<feature type="compositionally biased region" description="Low complexity" evidence="11">
    <location>
        <begin position="557"/>
        <end position="583"/>
    </location>
</feature>
<feature type="region of interest" description="Disordered" evidence="11">
    <location>
        <begin position="1611"/>
        <end position="1909"/>
    </location>
</feature>
<feature type="compositionally biased region" description="Low complexity" evidence="11">
    <location>
        <begin position="3679"/>
        <end position="3699"/>
    </location>
</feature>
<evidence type="ECO:0000313" key="16">
    <source>
        <dbReference type="Proteomes" id="UP001294444"/>
    </source>
</evidence>
<feature type="compositionally biased region" description="Low complexity" evidence="11">
    <location>
        <begin position="1515"/>
        <end position="1530"/>
    </location>
</feature>
<keyword evidence="5" id="KW-0547">Nucleotide-binding</keyword>
<feature type="compositionally biased region" description="Polar residues" evidence="11">
    <location>
        <begin position="534"/>
        <end position="547"/>
    </location>
</feature>
<dbReference type="GO" id="GO:1901992">
    <property type="term" value="P:positive regulation of mitotic cell cycle phase transition"/>
    <property type="evidence" value="ECO:0007669"/>
    <property type="project" value="UniProtKB-ARBA"/>
</dbReference>
<dbReference type="SUPFAM" id="SSF52172">
    <property type="entry name" value="CheY-like"/>
    <property type="match status" value="1"/>
</dbReference>
<dbReference type="Gene3D" id="3.30.450.20">
    <property type="entry name" value="PAS domain"/>
    <property type="match status" value="1"/>
</dbReference>
<feature type="compositionally biased region" description="Low complexity" evidence="11">
    <location>
        <begin position="429"/>
        <end position="455"/>
    </location>
</feature>
<feature type="compositionally biased region" description="Low complexity" evidence="11">
    <location>
        <begin position="56"/>
        <end position="79"/>
    </location>
</feature>
<feature type="compositionally biased region" description="Low complexity" evidence="11">
    <location>
        <begin position="107"/>
        <end position="124"/>
    </location>
</feature>
<feature type="region of interest" description="Disordered" evidence="11">
    <location>
        <begin position="3037"/>
        <end position="3116"/>
    </location>
</feature>
<evidence type="ECO:0000256" key="10">
    <source>
        <dbReference type="PROSITE-ProRule" id="PRU00169"/>
    </source>
</evidence>
<feature type="domain" description="AGC-kinase C-terminal" evidence="14">
    <location>
        <begin position="3525"/>
        <end position="3626"/>
    </location>
</feature>
<feature type="compositionally biased region" description="Basic and acidic residues" evidence="11">
    <location>
        <begin position="1725"/>
        <end position="1735"/>
    </location>
</feature>
<dbReference type="Pfam" id="PF00069">
    <property type="entry name" value="Pkinase"/>
    <property type="match status" value="2"/>
</dbReference>
<dbReference type="PANTHER" id="PTHR24356:SF1">
    <property type="entry name" value="SERINE_THREONINE-PROTEIN KINASE GREATWALL"/>
    <property type="match status" value="1"/>
</dbReference>
<accession>A0AAJ4XJ98</accession>
<dbReference type="Gene3D" id="3.40.50.2300">
    <property type="match status" value="1"/>
</dbReference>
<feature type="compositionally biased region" description="Polar residues" evidence="11">
    <location>
        <begin position="2312"/>
        <end position="2323"/>
    </location>
</feature>
<feature type="region of interest" description="Disordered" evidence="11">
    <location>
        <begin position="3361"/>
        <end position="3425"/>
    </location>
</feature>
<dbReference type="GO" id="GO:0004674">
    <property type="term" value="F:protein serine/threonine kinase activity"/>
    <property type="evidence" value="ECO:0007669"/>
    <property type="project" value="UniProtKB-KW"/>
</dbReference>
<dbReference type="PROSITE" id="PS50110">
    <property type="entry name" value="RESPONSE_REGULATORY"/>
    <property type="match status" value="1"/>
</dbReference>
<proteinExistence type="predicted"/>
<gene>
    <name evidence="15" type="ORF">MEPE_02114</name>
</gene>
<feature type="compositionally biased region" description="Polar residues" evidence="11">
    <location>
        <begin position="309"/>
        <end position="319"/>
    </location>
</feature>
<feature type="compositionally biased region" description="Polar residues" evidence="11">
    <location>
        <begin position="907"/>
        <end position="921"/>
    </location>
</feature>
<feature type="region of interest" description="Disordered" evidence="11">
    <location>
        <begin position="1468"/>
        <end position="1590"/>
    </location>
</feature>
<feature type="compositionally biased region" description="Basic residues" evidence="11">
    <location>
        <begin position="3657"/>
        <end position="3668"/>
    </location>
</feature>
<feature type="region of interest" description="Disordered" evidence="11">
    <location>
        <begin position="3977"/>
        <end position="4052"/>
    </location>
</feature>
<dbReference type="InterPro" id="IPR001789">
    <property type="entry name" value="Sig_transdc_resp-reg_receiver"/>
</dbReference>
<evidence type="ECO:0000313" key="15">
    <source>
        <dbReference type="EMBL" id="SNX83407.1"/>
    </source>
</evidence>
<feature type="compositionally biased region" description="Low complexity" evidence="11">
    <location>
        <begin position="345"/>
        <end position="364"/>
    </location>
</feature>
<feature type="region of interest" description="Disordered" evidence="11">
    <location>
        <begin position="3657"/>
        <end position="3699"/>
    </location>
</feature>
<name>A0AAJ4XJ98_9BASI</name>
<feature type="compositionally biased region" description="Polar residues" evidence="11">
    <location>
        <begin position="3977"/>
        <end position="3986"/>
    </location>
</feature>
<feature type="compositionally biased region" description="Polar residues" evidence="11">
    <location>
        <begin position="2863"/>
        <end position="2884"/>
    </location>
</feature>
<feature type="compositionally biased region" description="Polar residues" evidence="11">
    <location>
        <begin position="1552"/>
        <end position="1570"/>
    </location>
</feature>
<feature type="compositionally biased region" description="Polar residues" evidence="11">
    <location>
        <begin position="1228"/>
        <end position="1251"/>
    </location>
</feature>
<feature type="compositionally biased region" description="Low complexity" evidence="11">
    <location>
        <begin position="271"/>
        <end position="304"/>
    </location>
</feature>
<feature type="compositionally biased region" description="Low complexity" evidence="11">
    <location>
        <begin position="2926"/>
        <end position="2936"/>
    </location>
</feature>
<evidence type="ECO:0000256" key="2">
    <source>
        <dbReference type="ARBA" id="ARBA00022527"/>
    </source>
</evidence>
<feature type="region of interest" description="Disordered" evidence="11">
    <location>
        <begin position="1990"/>
        <end position="2054"/>
    </location>
</feature>
<feature type="region of interest" description="Disordered" evidence="11">
    <location>
        <begin position="3759"/>
        <end position="3778"/>
    </location>
</feature>
<feature type="compositionally biased region" description="Polar residues" evidence="11">
    <location>
        <begin position="964"/>
        <end position="983"/>
    </location>
</feature>
<feature type="compositionally biased region" description="Low complexity" evidence="11">
    <location>
        <begin position="3325"/>
        <end position="3336"/>
    </location>
</feature>
<feature type="compositionally biased region" description="Polar residues" evidence="11">
    <location>
        <begin position="1775"/>
        <end position="1788"/>
    </location>
</feature>
<dbReference type="SMART" id="SM00220">
    <property type="entry name" value="S_TKc"/>
    <property type="match status" value="1"/>
</dbReference>
<keyword evidence="7" id="KW-0067">ATP-binding</keyword>
<feature type="compositionally biased region" description="Polar residues" evidence="11">
    <location>
        <begin position="149"/>
        <end position="170"/>
    </location>
</feature>
<feature type="compositionally biased region" description="Low complexity" evidence="11">
    <location>
        <begin position="1826"/>
        <end position="1837"/>
    </location>
</feature>
<keyword evidence="4" id="KW-0808">Transferase</keyword>
<feature type="compositionally biased region" description="Basic and acidic residues" evidence="11">
    <location>
        <begin position="9"/>
        <end position="19"/>
    </location>
</feature>
<evidence type="ECO:0000256" key="6">
    <source>
        <dbReference type="ARBA" id="ARBA00022777"/>
    </source>
</evidence>
<feature type="region of interest" description="Disordered" evidence="11">
    <location>
        <begin position="1186"/>
        <end position="1333"/>
    </location>
</feature>
<feature type="modified residue" description="4-aspartylphosphate" evidence="10">
    <location>
        <position position="3905"/>
    </location>
</feature>
<feature type="domain" description="Response regulatory" evidence="13">
    <location>
        <begin position="3855"/>
        <end position="3972"/>
    </location>
</feature>
<comment type="catalytic activity">
    <reaction evidence="8">
        <text>L-threonyl-[protein] + ATP = O-phospho-L-threonyl-[protein] + ADP + H(+)</text>
        <dbReference type="Rhea" id="RHEA:46608"/>
        <dbReference type="Rhea" id="RHEA-COMP:11060"/>
        <dbReference type="Rhea" id="RHEA-COMP:11605"/>
        <dbReference type="ChEBI" id="CHEBI:15378"/>
        <dbReference type="ChEBI" id="CHEBI:30013"/>
        <dbReference type="ChEBI" id="CHEBI:30616"/>
        <dbReference type="ChEBI" id="CHEBI:61977"/>
        <dbReference type="ChEBI" id="CHEBI:456216"/>
        <dbReference type="EC" id="2.7.11.1"/>
    </reaction>
</comment>
<dbReference type="InterPro" id="IPR000719">
    <property type="entry name" value="Prot_kinase_dom"/>
</dbReference>
<keyword evidence="16" id="KW-1185">Reference proteome</keyword>
<dbReference type="InterPro" id="IPR000961">
    <property type="entry name" value="AGC-kinase_C"/>
</dbReference>
<dbReference type="SMART" id="SM00448">
    <property type="entry name" value="REC"/>
    <property type="match status" value="1"/>
</dbReference>
<dbReference type="Pfam" id="PF00072">
    <property type="entry name" value="Response_reg"/>
    <property type="match status" value="1"/>
</dbReference>
<feature type="compositionally biased region" description="Basic and acidic residues" evidence="11">
    <location>
        <begin position="1893"/>
        <end position="1909"/>
    </location>
</feature>
<feature type="domain" description="Protein kinase" evidence="12">
    <location>
        <begin position="3125"/>
        <end position="3524"/>
    </location>
</feature>
<feature type="compositionally biased region" description="Polar residues" evidence="11">
    <location>
        <begin position="1702"/>
        <end position="1724"/>
    </location>
</feature>
<dbReference type="SUPFAM" id="SSF56112">
    <property type="entry name" value="Protein kinase-like (PK-like)"/>
    <property type="match status" value="1"/>
</dbReference>
<keyword evidence="2 15" id="KW-0723">Serine/threonine-protein kinase</keyword>
<feature type="compositionally biased region" description="Polar residues" evidence="11">
    <location>
        <begin position="1620"/>
        <end position="1652"/>
    </location>
</feature>
<dbReference type="Gene3D" id="1.10.510.10">
    <property type="entry name" value="Transferase(Phosphotransferase) domain 1"/>
    <property type="match status" value="2"/>
</dbReference>
<feature type="compositionally biased region" description="Low complexity" evidence="11">
    <location>
        <begin position="320"/>
        <end position="332"/>
    </location>
</feature>
<dbReference type="GO" id="GO:0000160">
    <property type="term" value="P:phosphorelay signal transduction system"/>
    <property type="evidence" value="ECO:0007669"/>
    <property type="project" value="InterPro"/>
</dbReference>
<evidence type="ECO:0000259" key="13">
    <source>
        <dbReference type="PROSITE" id="PS50110"/>
    </source>
</evidence>
<feature type="region of interest" description="Disordered" evidence="11">
    <location>
        <begin position="3788"/>
        <end position="3813"/>
    </location>
</feature>
<feature type="compositionally biased region" description="Low complexity" evidence="11">
    <location>
        <begin position="21"/>
        <end position="31"/>
    </location>
</feature>
<feature type="compositionally biased region" description="Low complexity" evidence="11">
    <location>
        <begin position="3037"/>
        <end position="3047"/>
    </location>
</feature>
<feature type="compositionally biased region" description="Polar residues" evidence="11">
    <location>
        <begin position="1497"/>
        <end position="1506"/>
    </location>
</feature>
<dbReference type="FunFam" id="1.10.510.10:FF:000340">
    <property type="entry name" value="Serine threonine protein kinase"/>
    <property type="match status" value="1"/>
</dbReference>
<feature type="compositionally biased region" description="Polar residues" evidence="11">
    <location>
        <begin position="4091"/>
        <end position="4103"/>
    </location>
</feature>
<dbReference type="CDD" id="cd17546">
    <property type="entry name" value="REC_hyHK_CKI1_RcsC-like"/>
    <property type="match status" value="1"/>
</dbReference>
<feature type="compositionally biased region" description="Polar residues" evidence="11">
    <location>
        <begin position="1671"/>
        <end position="1694"/>
    </location>
</feature>
<feature type="compositionally biased region" description="Low complexity" evidence="11">
    <location>
        <begin position="843"/>
        <end position="868"/>
    </location>
</feature>
<dbReference type="PANTHER" id="PTHR24356">
    <property type="entry name" value="SERINE/THREONINE-PROTEIN KINASE"/>
    <property type="match status" value="1"/>
</dbReference>
<dbReference type="GO" id="GO:0005737">
    <property type="term" value="C:cytoplasm"/>
    <property type="evidence" value="ECO:0007669"/>
    <property type="project" value="TreeGrafter"/>
</dbReference>
<dbReference type="Gene3D" id="3.30.200.20">
    <property type="entry name" value="Phosphorylase Kinase, domain 1"/>
    <property type="match status" value="1"/>
</dbReference>
<dbReference type="InterPro" id="IPR050236">
    <property type="entry name" value="Ser_Thr_kinase_AGC"/>
</dbReference>
<feature type="compositionally biased region" description="Basic and acidic residues" evidence="11">
    <location>
        <begin position="1354"/>
        <end position="1363"/>
    </location>
</feature>
<feature type="region of interest" description="Disordered" evidence="11">
    <location>
        <begin position="897"/>
        <end position="984"/>
    </location>
</feature>
<dbReference type="PROSITE" id="PS51285">
    <property type="entry name" value="AGC_KINASE_CTER"/>
    <property type="match status" value="1"/>
</dbReference>
<dbReference type="GO" id="GO:0005524">
    <property type="term" value="F:ATP binding"/>
    <property type="evidence" value="ECO:0007669"/>
    <property type="project" value="UniProtKB-KW"/>
</dbReference>
<feature type="compositionally biased region" description="Low complexity" evidence="11">
    <location>
        <begin position="177"/>
        <end position="242"/>
    </location>
</feature>
<sequence length="4103" mass="432390">MTSFSSATDDAHSDQDSRHPSLSASSQASSAGLRRTSRLSSTAGIFDLEDDGVGAGSSSGRRASNNRVSSLGSSSNHGSVAERGSRDLFDVLEEESHPPTSSPPLPTSTSGSSSKAAGRSSQLSLDNFAPRLSSLDRKRFRRRDFDSIAVSSTQFTDPFSSANRNTSSPRASEFGRRGSSSSFQGDDGACDPKSSPSATSPSGPTPSASSPLSAAARSASEHSSSLHSIIELGSLSSSSSSSVGKHPRSDQPPSPTRTFKHLRVATGDPQSAASSSATANTEASAAARLASSTSPTSSAGSFSAGISKSFYSTSQPQNVSQPSTSAYASTSPPTAPTLSSPPPGFSLSPTSAALKALSRSSSKRMSLDTTPSFSSPLAFASILPNDDDLNDEDTLNDDGAAPASASAWPRDDDPHRSHSDPVAARRRTQGSTSSSGSHAQPLSPTSPSSVSSTSSRPNRRQRRQTASDSAASDTVDEATQRVSFEQRPLTRKRAPAATLGADNASASPLTRASVRLDQNRATSNPLHRAVAGSSRLNRTPSRNSPFQGMNLVDDDASSIASDDFATTGSSLTRKSSVTSSSGSMGPPAVPRRAGVGATGSPAPELVDRPVSTIAIGKRKEDASLGLGIPFNPSPLSSGSSVGLPASSSFHSGSPTLGWETRGSRSNSGAFAPSSLSAAGNSTPCTNSGGGSAILHSTRRRRMTSSSLSSSVHRRTRSLGGVLLGEGAISPVGGPDGVDPNLVAAIESGSPNIPLPVPIPASSASHRSGSVSSSGTQGAGSSFSSSSVNPSSVPIGSSLAARSSSHRKRNSQVIEDDELPRLEAQDANASPGHTRSRIRSQTLGVPPSSGASPSAQSAAADAQSGLAGPSPFSKGAGSAGLADAIRLQRVPTAVRLAGDLYVPPSPSPRTMSKSASTMTIESPLNKWTAATTGQQPGSLMMGGPSQGHGLGLGLTAESPSPTPTPNHRLNVPQTPNATRSNSPLASEYSYGAVESAASGRDSPAVERLKTDEVATPGYDSLGQPLSVSIPIGMNFGPAASLPSSAILGPRSPTIAPPKPDLLDVPTSASRHACLPASTSAYAPLLSLGSSSAQTSPTAERPRLSPCRSTAQRMSWGAQELFDSLVETTEGEIEGRKATDDKPAPWIASTLNAAVESSLAPASSSLSRRRMTQGTLSSSIGSTALLAIPSPSRRGHRPSDAGLFIPSGISPATVTRPPSGTDEYARIIIQSRNAKMQKWRSQNPSRLGLQQTGRRTDAAAFESAWQSCDPSTQADIPLSTGQTSLARRGTTIGLQRDSSILGAPMPARRDSAVDSNDSIESQLDEEEDSQRGLESSAFAEFEWVDWLDEYRKMKEAKLQSEREEAQAQAAADPAATGARTTDQADARRSIPVESASSPPRRTGSEVVDNGRVSALQKQPVDGHRSVSDPLTRRPMQTAETADPAQDAIDADEVELSLAALSLNDDLDSARSTALRARKPPQLGPARRPEGPSRPLSRPGMNTQRSFSLANAELAQHGSNTGSSSTAASTSASPPGPIKAGFSPVKRLGTDKTKNLSLSPITSRVTSTAPYTSATGTDTAQAQAHAAGRGRRKHLGGKIEAWWSAVKSGFTAPAGEGWAKPPSATSPRVNNAASSRTGSVTALSQSLHQSPSAQAAQRDGYLYSRRDVRPPATLASSSSAKPSIATPSPTLVTQVQSGFGRHVRSQTGTVSGSESVRTLRPSTSTQNLRKDMQDRKDEHDEDSLDAADCRDRRSVSPGADASFVTVQEDPAHIEPPKSASSQQSLETHLTVSSSSREGGKRRRQPKLSLQLEKGLSAFDAEEFDKIGQGKSPSSSASGSPTKPPVSARSHESSGSAKEVRASLDVKPSQPPTISPRKSSMQLSQAWTPSPRVSHRPLPEEAASERDANFESDNERKAAARAKAASKAITINSIRQHIRHRLLASKENCDRELRRIIGAIANYVEIDLERQEEEGRHSVMDDDRDVEVLEEVFLDDADEADDTPNLLTSQSAEEGDASALSRSVSMSRENSGSSSFSAGAALEPHARSPSGSLFTSPSLGGLREAAALRSAREYKLPAPPPVNLAVAAAASPRTVGTPSSNPAKPSNLNPLSRAQSLSRTSARSLSIQRSTSRSHSPMPGATTTSSVSASSGSPRLSPSRKTRALPAEEFGPQPWMKPLEELVAVAMDVLDVSINSLIVRPGSCSQLIARIQSIGRLWDEHPEWAGRGWFIQILLAVAGLSRVVEWWEAEKGFWNFNDEDEQDVEPIRFILGGQNGEAVGDAAEHEANKASFWVPSAASSPTRARAFSVAPDSHRATSGTSGTNSPASGRIKRDLESPRDAMQTTASSSKDLRRSVIQSEQASQDLDADGDITIVDRSLQPLQRQSSTCKDSQAVLDHVPATSIDEQIEEGQMHDASQTEQAVQVAPSGFRSAGINVLMELSMDNQRLLYLSPAWKTVLGSDPVELYDTPIEDLLAPGDADVFAEASRQLEANQSHTVEAAFRLRVEKTLASSSSSSSSTDEQSEGSDAVYYQEMEGKGMLMIDRQSGNPSHSMWVFKAIGPPEREDRLPDAAVAKGGRGMGVALDEPDAALAHVASISVEPVLCRICERDIPAWFFEKHSEICNETHRLDMEIGECNEGLRELRRAIQDLYNRLESFTEQTADPPLEYRGVAISTPPASNQPPSALEGLNRSISPRVPPPASVRKQHLRALDSAIEVLQTACDISTPAIKDEYVHEPIEKQRLLSPTSENKVVTVQQWRRPALDDTALDLLMVDVENAMRGKMSAVNRMLNTIVYVETVRQEWEERVEAALSALSEAEGSTGSSHGSSASASESGGEGEGSEQAPKDNAEATQAQQNAQPHARSLVSVQVQEKISPTGTSRAASSAPMQRGSGSKDPFSGGVNVSSSLGLSTRASRSPESPMLVRPSHSRLGSTLSSSAADDEAGSGLEDDNEEDGLLSGSMLLERDDRDLPAPPSALFSAMGGNTPDEDDIPAVDDKMGGSSHLAPIPIPRGSATLAPPSSTELLAPRSVSGAGAAALSASVAVPSSRRSSSRPRRSSHLPSVIDGLEGTPPPSPHLYGESLGVSHRYHRKLSVSHKSPMAGSMPLSPRIPPAAPSSRPTASSIKDFDIIKPISKGAFGSVFLAKKRTTGDYYAIKVLKKSDMIAKNQITNVKAERMILMTQNQSPFVVKLFFTFQSAEFLYLVMEYLPGGDCASLCKVLGGLSEDWARQYIAEVVIGLQHLHSKGVVHRDLKPDNLLIDHKGHLKLTDFGLSKIGLLGRQTRQAVAASAGSGFGVHAAATTDSNSGSLPSSAASFASEARHPALSTPAGTTAGDTAASFSPVTPGLGGMMRNQSFFAAPQRGHIVSSSTDASDSGESDSQRGVPKPLPSARIDSPGNLFGAHPLLSDNLGPSSGDGGSSQPKRLVGTPDYLAPESILGIGMDDFAVDWWALGVILYEFLYGVPPFHAETPEKVFDNILSRRIDWEEDSVEVSPEARDLMEQLMCTDPKRRLGSGGPDDIKHHPFFKDYDWDNVTAEPGPFVPQVTDPESTDYFDLRGASHQDFDDEPAHGTREFARAIEGNKFVQTGLPPSRKRSRLEKALHPQNSTQSEDFGNFSYKNLPVLKQANDEVIRKMREEQMPALAKALEQSAIYTRHRSFSAKGRPAHRVHSQTLAGPPSPAQSASSQGSTPSRSTAPTSPAGMLVTSAHRRRTSELPASATATLSATTLDGDLVGRSFPSPSTAMPIGMVDRRRQQLVEASGACERRNSMPSRLRTKSVGVSDRLALPTQWQQQQQSATQTQTREGSKKLSRSTVNAAASGPAAVAATTAPSSPIDALISLAAATVPSAGANSDEIACLIAEDNPIALRMLETMLIKLGCRCTCVRDGAEAVRLAMGDLRFAVMFIDVTLPIVGGQDVTRMVKSTRNVNSTTPIVALASFDRGEPIDAAGSLFDAVLAKPLEKMDVCATLSQLGFTPTLANSGSQEMQSGRDDGSGGSGSGSTSVLPESRPLSRKSTMAKKTAASQPIIGRGSTPPVTTGSPHHTPYSSSPLGSSMLISRHYEVPNKATRPLAFSRQNVGEYERAQRDEETAETLSKVTERLSLS</sequence>
<dbReference type="FunFam" id="1.10.510.10:FF:000580">
    <property type="entry name" value="AGC protein kinase"/>
    <property type="match status" value="1"/>
</dbReference>
<evidence type="ECO:0000256" key="9">
    <source>
        <dbReference type="ARBA" id="ARBA00048679"/>
    </source>
</evidence>
<feature type="compositionally biased region" description="Polar residues" evidence="11">
    <location>
        <begin position="2090"/>
        <end position="2131"/>
    </location>
</feature>
<feature type="region of interest" description="Disordered" evidence="11">
    <location>
        <begin position="1087"/>
        <end position="1106"/>
    </location>
</feature>
<dbReference type="CDD" id="cd05611">
    <property type="entry name" value="STKc_Rim15_like"/>
    <property type="match status" value="1"/>
</dbReference>
<feature type="compositionally biased region" description="Basic and acidic residues" evidence="11">
    <location>
        <begin position="409"/>
        <end position="419"/>
    </location>
</feature>
<feature type="compositionally biased region" description="Polar residues" evidence="11">
    <location>
        <begin position="1872"/>
        <end position="1884"/>
    </location>
</feature>
<dbReference type="SMART" id="SM00133">
    <property type="entry name" value="S_TK_X"/>
    <property type="match status" value="1"/>
</dbReference>
<evidence type="ECO:0000256" key="5">
    <source>
        <dbReference type="ARBA" id="ARBA00022741"/>
    </source>
</evidence>
<dbReference type="PROSITE" id="PS00108">
    <property type="entry name" value="PROTEIN_KINASE_ST"/>
    <property type="match status" value="1"/>
</dbReference>
<dbReference type="FunFam" id="3.40.50.2300:FF:000342">
    <property type="entry name" value="Related to serine/threonine protein kinase"/>
    <property type="match status" value="1"/>
</dbReference>
<comment type="caution">
    <text evidence="15">The sequence shown here is derived from an EMBL/GenBank/DDBJ whole genome shotgun (WGS) entry which is preliminary data.</text>
</comment>
<feature type="region of interest" description="Disordered" evidence="11">
    <location>
        <begin position="3300"/>
        <end position="3343"/>
    </location>
</feature>
<evidence type="ECO:0000256" key="7">
    <source>
        <dbReference type="ARBA" id="ARBA00022840"/>
    </source>
</evidence>
<feature type="compositionally biased region" description="Polar residues" evidence="11">
    <location>
        <begin position="1262"/>
        <end position="1283"/>
    </location>
</feature>
<dbReference type="EMBL" id="OAPG01000003">
    <property type="protein sequence ID" value="SNX83407.1"/>
    <property type="molecule type" value="Genomic_DNA"/>
</dbReference>
<evidence type="ECO:0000259" key="14">
    <source>
        <dbReference type="PROSITE" id="PS51285"/>
    </source>
</evidence>
<feature type="compositionally biased region" description="Low complexity" evidence="11">
    <location>
        <begin position="3402"/>
        <end position="3411"/>
    </location>
</feature>
<feature type="compositionally biased region" description="Polar residues" evidence="11">
    <location>
        <begin position="826"/>
        <end position="842"/>
    </location>
</feature>
<feature type="compositionally biased region" description="Low complexity" evidence="11">
    <location>
        <begin position="2017"/>
        <end position="2033"/>
    </location>
</feature>
<feature type="compositionally biased region" description="Polar residues" evidence="11">
    <location>
        <begin position="1087"/>
        <end position="1096"/>
    </location>
</feature>
<dbReference type="Proteomes" id="UP001294444">
    <property type="component" value="Unassembled WGS sequence"/>
</dbReference>
<dbReference type="GO" id="GO:0005634">
    <property type="term" value="C:nucleus"/>
    <property type="evidence" value="ECO:0007669"/>
    <property type="project" value="TreeGrafter"/>
</dbReference>
<feature type="region of interest" description="Disordered" evidence="11">
    <location>
        <begin position="2300"/>
        <end position="2360"/>
    </location>
</feature>
<feature type="compositionally biased region" description="Acidic residues" evidence="11">
    <location>
        <begin position="385"/>
        <end position="396"/>
    </location>
</feature>
<evidence type="ECO:0000259" key="12">
    <source>
        <dbReference type="PROSITE" id="PS50011"/>
    </source>
</evidence>
<feature type="compositionally biased region" description="Low complexity" evidence="11">
    <location>
        <begin position="1364"/>
        <end position="1379"/>
    </location>
</feature>
<feature type="compositionally biased region" description="Low complexity" evidence="11">
    <location>
        <begin position="2811"/>
        <end position="2831"/>
    </location>
</feature>